<dbReference type="GO" id="GO:0045892">
    <property type="term" value="P:negative regulation of DNA-templated transcription"/>
    <property type="evidence" value="ECO:0007669"/>
    <property type="project" value="InterPro"/>
</dbReference>
<feature type="compositionally biased region" description="Basic residues" evidence="1">
    <location>
        <begin position="143"/>
        <end position="172"/>
    </location>
</feature>
<feature type="region of interest" description="Disordered" evidence="1">
    <location>
        <begin position="97"/>
        <end position="120"/>
    </location>
</feature>
<protein>
    <submittedName>
        <fullName evidence="4">Serine/arginine repetitive matrix protein 2 isoform X1</fullName>
    </submittedName>
</protein>
<dbReference type="GeneID" id="106175214"/>
<dbReference type="CDD" id="cd22896">
    <property type="entry name" value="periphilin-like"/>
    <property type="match status" value="1"/>
</dbReference>
<dbReference type="GO" id="GO:0005654">
    <property type="term" value="C:nucleoplasm"/>
    <property type="evidence" value="ECO:0007669"/>
    <property type="project" value="TreeGrafter"/>
</dbReference>
<feature type="region of interest" description="Disordered" evidence="1">
    <location>
        <begin position="528"/>
        <end position="553"/>
    </location>
</feature>
<keyword evidence="3" id="KW-1185">Reference proteome</keyword>
<feature type="compositionally biased region" description="Polar residues" evidence="1">
    <location>
        <begin position="213"/>
        <end position="235"/>
    </location>
</feature>
<dbReference type="InterPro" id="IPR028851">
    <property type="entry name" value="Pphln1"/>
</dbReference>
<feature type="compositionally biased region" description="Basic and acidic residues" evidence="1">
    <location>
        <begin position="179"/>
        <end position="211"/>
    </location>
</feature>
<dbReference type="GO" id="GO:0097355">
    <property type="term" value="P:protein localization to heterochromatin"/>
    <property type="evidence" value="ECO:0007669"/>
    <property type="project" value="TreeGrafter"/>
</dbReference>
<evidence type="ECO:0000313" key="3">
    <source>
        <dbReference type="Proteomes" id="UP000085678"/>
    </source>
</evidence>
<dbReference type="RefSeq" id="XP_013412561.1">
    <property type="nucleotide sequence ID" value="XM_013557107.1"/>
</dbReference>
<feature type="region of interest" description="Disordered" evidence="1">
    <location>
        <begin position="132"/>
        <end position="325"/>
    </location>
</feature>
<dbReference type="PANTHER" id="PTHR15836:SF4">
    <property type="entry name" value="PERIPHILIN-1"/>
    <property type="match status" value="1"/>
</dbReference>
<feature type="compositionally biased region" description="Basic and acidic residues" evidence="1">
    <location>
        <begin position="461"/>
        <end position="471"/>
    </location>
</feature>
<feature type="compositionally biased region" description="Polar residues" evidence="1">
    <location>
        <begin position="369"/>
        <end position="386"/>
    </location>
</feature>
<feature type="region of interest" description="Disordered" evidence="1">
    <location>
        <begin position="360"/>
        <end position="491"/>
    </location>
</feature>
<dbReference type="GO" id="GO:0003676">
    <property type="term" value="F:nucleic acid binding"/>
    <property type="evidence" value="ECO:0007669"/>
    <property type="project" value="InterPro"/>
</dbReference>
<reference evidence="4" key="1">
    <citation type="submission" date="2025-08" db="UniProtKB">
        <authorList>
            <consortium name="RefSeq"/>
        </authorList>
    </citation>
    <scope>IDENTIFICATION</scope>
    <source>
        <tissue evidence="4">Gonads</tissue>
    </source>
</reference>
<feature type="compositionally biased region" description="Polar residues" evidence="1">
    <location>
        <begin position="280"/>
        <end position="289"/>
    </location>
</feature>
<evidence type="ECO:0000259" key="2">
    <source>
        <dbReference type="Pfam" id="PF25234"/>
    </source>
</evidence>
<dbReference type="GO" id="GO:0045814">
    <property type="term" value="P:negative regulation of gene expression, epigenetic"/>
    <property type="evidence" value="ECO:0007669"/>
    <property type="project" value="TreeGrafter"/>
</dbReference>
<accession>A0A1S3JR39</accession>
<dbReference type="Pfam" id="PF25234">
    <property type="entry name" value="Periphilin_C"/>
    <property type="match status" value="1"/>
</dbReference>
<dbReference type="SUPFAM" id="SSF54928">
    <property type="entry name" value="RNA-binding domain, RBD"/>
    <property type="match status" value="1"/>
</dbReference>
<dbReference type="InterPro" id="IPR035979">
    <property type="entry name" value="RBD_domain_sf"/>
</dbReference>
<dbReference type="AlphaFoldDB" id="A0A1S3JR39"/>
<dbReference type="Proteomes" id="UP000085678">
    <property type="component" value="Unplaced"/>
</dbReference>
<name>A0A1S3JR39_LINAN</name>
<proteinExistence type="predicted"/>
<feature type="compositionally biased region" description="Polar residues" evidence="1">
    <location>
        <begin position="530"/>
        <end position="544"/>
    </location>
</feature>
<feature type="compositionally biased region" description="Basic and acidic residues" evidence="1">
    <location>
        <begin position="262"/>
        <end position="279"/>
    </location>
</feature>
<evidence type="ECO:0000313" key="4">
    <source>
        <dbReference type="RefSeq" id="XP_013412561.1"/>
    </source>
</evidence>
<sequence length="640" mass="72286">MAHMVIPSSRHTLFFRGFTGDVDLNAVREFFTNEGGECSVDFFKITEDQANLYLALRFETNDVARDIIQRFDGQEVLGCRLCVTWYKDLRKARQKAVNQRGQRSFSPSRRANFTQFPNSRVNSLRARANPWYRRGNFSMPRRGYTHRSRRTRSKSRSRSRTRSRSKSPRRKNLSSSYRHSLERSTEKNEHSSPGRQKSSERSQSRDKERRSLASPQGGATRTSPGGTTVRSSPGSHYSRHSASQERDFHSSSKSPEQQQQHRRLEDGVKYMKKSSDSRNVRTNSASSANGLDAEALTGSPLVLQTASKLSEEESSDGLASKRSQQFNMVLKPKVPLQKINILDTDAQSPQDVGKWIHDIRKTAEPCGDGSSNKNETNSEVQQSPISSLDAKLKERMGSSKFKPSFTVQSSDEMGLAGDEKTVEGHPGSEVSRSDGGSSKPAMMSGKELGRGQDVNSATKRRRDEELLSEEKRRKKLTEPFQKVDSSGEDEYNHKYTKDVDYRVVWSRRPLPHTSSSERNGTQEHLMEASMSDTDQSGGNRSKGTSKPLVNGVGNHLGLTVENMKMLMAKKKEVEKAYRQDCETFATVVKMLISKDQSLEEPIQRSLKLNLQEIGQHCIEEVQHYIEVLQSSQQQQQQSSE</sequence>
<gene>
    <name evidence="4" type="primary">LOC106175214</name>
</gene>
<dbReference type="OrthoDB" id="8933311at2759"/>
<organism evidence="3 4">
    <name type="scientific">Lingula anatina</name>
    <name type="common">Brachiopod</name>
    <name type="synonym">Lingula unguis</name>
    <dbReference type="NCBI Taxonomy" id="7574"/>
    <lineage>
        <taxon>Eukaryota</taxon>
        <taxon>Metazoa</taxon>
        <taxon>Spiralia</taxon>
        <taxon>Lophotrochozoa</taxon>
        <taxon>Brachiopoda</taxon>
        <taxon>Linguliformea</taxon>
        <taxon>Lingulata</taxon>
        <taxon>Lingulida</taxon>
        <taxon>Linguloidea</taxon>
        <taxon>Lingulidae</taxon>
        <taxon>Lingula</taxon>
    </lineage>
</organism>
<feature type="domain" description="Periphilin-1 C-terminal" evidence="2">
    <location>
        <begin position="563"/>
        <end position="630"/>
    </location>
</feature>
<dbReference type="KEGG" id="lak:106175214"/>
<dbReference type="InterPro" id="IPR057603">
    <property type="entry name" value="Periphilin-1_C"/>
</dbReference>
<dbReference type="InParanoid" id="A0A1S3JR39"/>
<evidence type="ECO:0000256" key="1">
    <source>
        <dbReference type="SAM" id="MobiDB-lite"/>
    </source>
</evidence>
<dbReference type="PANTHER" id="PTHR15836">
    <property type="entry name" value="PERIPHILIN 1"/>
    <property type="match status" value="1"/>
</dbReference>